<dbReference type="RefSeq" id="WP_346125034.1">
    <property type="nucleotide sequence ID" value="NZ_BAABGU010000057.1"/>
</dbReference>
<reference evidence="4" key="1">
    <citation type="journal article" date="2019" name="Int. J. Syst. Evol. Microbiol.">
        <title>The Global Catalogue of Microorganisms (GCM) 10K type strain sequencing project: providing services to taxonomists for standard genome sequencing and annotation.</title>
        <authorList>
            <consortium name="The Broad Institute Genomics Platform"/>
            <consortium name="The Broad Institute Genome Sequencing Center for Infectious Disease"/>
            <person name="Wu L."/>
            <person name="Ma J."/>
        </authorList>
    </citation>
    <scope>NUCLEOTIDE SEQUENCE [LARGE SCALE GENOMIC DNA]</scope>
    <source>
        <strain evidence="4">JCM 3175</strain>
    </source>
</reference>
<keyword evidence="1" id="KW-0472">Membrane</keyword>
<proteinExistence type="predicted"/>
<name>A0ABP8T4N9_9ACTN</name>
<evidence type="ECO:0000259" key="2">
    <source>
        <dbReference type="Pfam" id="PF15644"/>
    </source>
</evidence>
<evidence type="ECO:0000313" key="4">
    <source>
        <dbReference type="Proteomes" id="UP001500307"/>
    </source>
</evidence>
<dbReference type="EMBL" id="BAABGU010000057">
    <property type="protein sequence ID" value="GAA4580221.1"/>
    <property type="molecule type" value="Genomic_DNA"/>
</dbReference>
<dbReference type="Proteomes" id="UP001500307">
    <property type="component" value="Unassembled WGS sequence"/>
</dbReference>
<dbReference type="InterPro" id="IPR028908">
    <property type="entry name" value="Tox-PL_dom"/>
</dbReference>
<feature type="transmembrane region" description="Helical" evidence="1">
    <location>
        <begin position="88"/>
        <end position="119"/>
    </location>
</feature>
<feature type="domain" description="Tox-PL" evidence="2">
    <location>
        <begin position="237"/>
        <end position="349"/>
    </location>
</feature>
<keyword evidence="1" id="KW-1133">Transmembrane helix</keyword>
<protein>
    <recommendedName>
        <fullName evidence="2">Tox-PL domain-containing protein</fullName>
    </recommendedName>
</protein>
<comment type="caution">
    <text evidence="3">The sequence shown here is derived from an EMBL/GenBank/DDBJ whole genome shotgun (WGS) entry which is preliminary data.</text>
</comment>
<organism evidence="3 4">
    <name type="scientific">Micromonospora coerulea</name>
    <dbReference type="NCBI Taxonomy" id="47856"/>
    <lineage>
        <taxon>Bacteria</taxon>
        <taxon>Bacillati</taxon>
        <taxon>Actinomycetota</taxon>
        <taxon>Actinomycetes</taxon>
        <taxon>Micromonosporales</taxon>
        <taxon>Micromonosporaceae</taxon>
        <taxon>Micromonospora</taxon>
    </lineage>
</organism>
<keyword evidence="4" id="KW-1185">Reference proteome</keyword>
<accession>A0ABP8T4N9</accession>
<sequence>MGLELPDWLTEPLSWVGLTWPEADEELLFAAGQQWLAFAGTMRTVAQGAEGAADAVGTYNFGETVDAFRRWWERDDGPRRRLLEDITAAEIIGCALIIFAAVTLALKIAFMVQLIMLAISVAEALAAAAATFGAAAAAVPGLVAAARVACRQLIKQAVHKVEGELKRLFAQAKQLLKRVEGKLARKGAKPGAKAAQDVMARTRHYGNASPADFAKEFPELSHGVNPNFGKDPAFGINCQSCVTATDRSLAGEASSAVPRRFYQDANGNLVNDPRFDWPHGVNQALGGNNPLRSAGGYDDIAGELEAAGDGARGIVHGMRVDANGNPVAGHVFNAVNRNGTVHFIDGQTGGYAYLENYSGFQFMRTN</sequence>
<evidence type="ECO:0000313" key="3">
    <source>
        <dbReference type="EMBL" id="GAA4580221.1"/>
    </source>
</evidence>
<keyword evidence="1" id="KW-0812">Transmembrane</keyword>
<feature type="transmembrane region" description="Helical" evidence="1">
    <location>
        <begin position="125"/>
        <end position="146"/>
    </location>
</feature>
<gene>
    <name evidence="3" type="ORF">GCM10023176_59380</name>
</gene>
<evidence type="ECO:0000256" key="1">
    <source>
        <dbReference type="SAM" id="Phobius"/>
    </source>
</evidence>
<dbReference type="Pfam" id="PF15644">
    <property type="entry name" value="Gln_amidase"/>
    <property type="match status" value="1"/>
</dbReference>